<proteinExistence type="inferred from homology"/>
<comment type="cofactor">
    <cofactor evidence="1">
        <name>pyridoxal 5'-phosphate</name>
        <dbReference type="ChEBI" id="CHEBI:597326"/>
    </cofactor>
</comment>
<keyword evidence="11" id="KW-1185">Reference proteome</keyword>
<evidence type="ECO:0000256" key="8">
    <source>
        <dbReference type="ARBA" id="ARBA00031787"/>
    </source>
</evidence>
<dbReference type="InterPro" id="IPR015421">
    <property type="entry name" value="PyrdxlP-dep_Trfase_major"/>
</dbReference>
<dbReference type="InterPro" id="IPR004631">
    <property type="entry name" value="4NH2But_aminotransferase_euk"/>
</dbReference>
<dbReference type="EMBL" id="JAOPGA020001764">
    <property type="protein sequence ID" value="KAL0491143.1"/>
    <property type="molecule type" value="Genomic_DNA"/>
</dbReference>
<dbReference type="FunFam" id="3.40.640.10:FF:000029">
    <property type="entry name" value="4-aminobutyrate aminotransferase, mitochondrial"/>
    <property type="match status" value="1"/>
</dbReference>
<evidence type="ECO:0000313" key="11">
    <source>
        <dbReference type="Proteomes" id="UP001431209"/>
    </source>
</evidence>
<evidence type="ECO:0000256" key="6">
    <source>
        <dbReference type="ARBA" id="ARBA00022898"/>
    </source>
</evidence>
<evidence type="ECO:0000256" key="4">
    <source>
        <dbReference type="ARBA" id="ARBA00022576"/>
    </source>
</evidence>
<accession>A0AAW2ZNY5</accession>
<dbReference type="InterPro" id="IPR015422">
    <property type="entry name" value="PyrdxlP-dep_Trfase_small"/>
</dbReference>
<evidence type="ECO:0000256" key="2">
    <source>
        <dbReference type="ARBA" id="ARBA00008954"/>
    </source>
</evidence>
<dbReference type="SUPFAM" id="SSF53383">
    <property type="entry name" value="PLP-dependent transferases"/>
    <property type="match status" value="1"/>
</dbReference>
<sequence>MRVTHRFASRSYSTLNLAKASSKSVFPNERYFKPEIVTGEVPGPKSKELLQNLNNVQDLRTTHFVSDYSKSSGNYIADADGNIYLDTFMQISSIPLGYNHPALIEAAKSEEWVTTAINRPAVGINPSSDYYKLLMDSYMRVAPKGLTQVQPLSTGSEAIENAFKAAFMWYQQNQRGGPTQPFSKEDLDSCMANSAPGSPQLSILSFSTCFHGRSMAALSVTRSKALHKVDIPAFDWPVAPFPHLKYPLDQYEKENRATEDACLAEVEKIIKSCTKPGRYGPVAAVVVEPVQAEGGDRHASPYFFQSLRRITKEQGVIFIVDEVQTGGGGTGKFWAHEHWDLQDSPDIVCFSKKLQAAGFFYKKELTPNMGYRIFNTWLGDPLRALQLRTIIDVIEKDDLLKNVNETGRVLFDGLRQLEKTYGHKGLIKNVRGKGCFGAFDCKDPATRDALIMELRRRGVEAGGSGESTIRLRPALVFTSKHAEIFLNILNECMSKL</sequence>
<dbReference type="Pfam" id="PF00202">
    <property type="entry name" value="Aminotran_3"/>
    <property type="match status" value="1"/>
</dbReference>
<dbReference type="PANTHER" id="PTHR43206">
    <property type="entry name" value="AMINOTRANSFERASE"/>
    <property type="match status" value="1"/>
</dbReference>
<gene>
    <name evidence="10" type="ORF">AKO1_002354</name>
</gene>
<organism evidence="10 11">
    <name type="scientific">Acrasis kona</name>
    <dbReference type="NCBI Taxonomy" id="1008807"/>
    <lineage>
        <taxon>Eukaryota</taxon>
        <taxon>Discoba</taxon>
        <taxon>Heterolobosea</taxon>
        <taxon>Tetramitia</taxon>
        <taxon>Eutetramitia</taxon>
        <taxon>Acrasidae</taxon>
        <taxon>Acrasis</taxon>
    </lineage>
</organism>
<keyword evidence="6 9" id="KW-0663">Pyridoxal phosphate</keyword>
<dbReference type="InterPro" id="IPR015424">
    <property type="entry name" value="PyrdxlP-dep_Trfase"/>
</dbReference>
<dbReference type="GO" id="GO:0005739">
    <property type="term" value="C:mitochondrion"/>
    <property type="evidence" value="ECO:0007669"/>
    <property type="project" value="TreeGrafter"/>
</dbReference>
<dbReference type="Gene3D" id="3.40.640.10">
    <property type="entry name" value="Type I PLP-dependent aspartate aminotransferase-like (Major domain)"/>
    <property type="match status" value="1"/>
</dbReference>
<evidence type="ECO:0000313" key="10">
    <source>
        <dbReference type="EMBL" id="KAL0491143.1"/>
    </source>
</evidence>
<dbReference type="CDD" id="cd00610">
    <property type="entry name" value="OAT_like"/>
    <property type="match status" value="1"/>
</dbReference>
<dbReference type="Gene3D" id="3.90.1150.10">
    <property type="entry name" value="Aspartate Aminotransferase, domain 1"/>
    <property type="match status" value="1"/>
</dbReference>
<dbReference type="GO" id="GO:0030170">
    <property type="term" value="F:pyridoxal phosphate binding"/>
    <property type="evidence" value="ECO:0007669"/>
    <property type="project" value="InterPro"/>
</dbReference>
<dbReference type="GO" id="GO:0009450">
    <property type="term" value="P:gamma-aminobutyric acid catabolic process"/>
    <property type="evidence" value="ECO:0007669"/>
    <property type="project" value="TreeGrafter"/>
</dbReference>
<dbReference type="NCBIfam" id="TIGR00699">
    <property type="entry name" value="GABAtrns_euk"/>
    <property type="match status" value="1"/>
</dbReference>
<keyword evidence="4 10" id="KW-0032">Aminotransferase</keyword>
<evidence type="ECO:0000256" key="7">
    <source>
        <dbReference type="ARBA" id="ARBA00030204"/>
    </source>
</evidence>
<dbReference type="EC" id="2.6.1.19" evidence="3"/>
<dbReference type="AlphaFoldDB" id="A0AAW2ZNY5"/>
<dbReference type="Proteomes" id="UP001431209">
    <property type="component" value="Unassembled WGS sequence"/>
</dbReference>
<comment type="similarity">
    <text evidence="2 9">Belongs to the class-III pyridoxal-phosphate-dependent aminotransferase family.</text>
</comment>
<comment type="caution">
    <text evidence="10">The sequence shown here is derived from an EMBL/GenBank/DDBJ whole genome shotgun (WGS) entry which is preliminary data.</text>
</comment>
<dbReference type="GO" id="GO:0034386">
    <property type="term" value="F:4-aminobutyrate:2-oxoglutarate transaminase activity"/>
    <property type="evidence" value="ECO:0007669"/>
    <property type="project" value="UniProtKB-EC"/>
</dbReference>
<evidence type="ECO:0000256" key="1">
    <source>
        <dbReference type="ARBA" id="ARBA00001933"/>
    </source>
</evidence>
<evidence type="ECO:0000256" key="3">
    <source>
        <dbReference type="ARBA" id="ARBA00012912"/>
    </source>
</evidence>
<keyword evidence="5" id="KW-0808">Transferase</keyword>
<evidence type="ECO:0000256" key="5">
    <source>
        <dbReference type="ARBA" id="ARBA00022679"/>
    </source>
</evidence>
<dbReference type="PANTHER" id="PTHR43206:SF1">
    <property type="entry name" value="4-AMINOBUTYRATE AMINOTRANSFERASE, MITOCHONDRIAL"/>
    <property type="match status" value="1"/>
</dbReference>
<reference evidence="10 11" key="1">
    <citation type="submission" date="2024-03" db="EMBL/GenBank/DDBJ databases">
        <title>The Acrasis kona genome and developmental transcriptomes reveal deep origins of eukaryotic multicellular pathways.</title>
        <authorList>
            <person name="Sheikh S."/>
            <person name="Fu C.-J."/>
            <person name="Brown M.W."/>
            <person name="Baldauf S.L."/>
        </authorList>
    </citation>
    <scope>NUCLEOTIDE SEQUENCE [LARGE SCALE GENOMIC DNA]</scope>
    <source>
        <strain evidence="10 11">ATCC MYA-3509</strain>
    </source>
</reference>
<dbReference type="PIRSF" id="PIRSF000521">
    <property type="entry name" value="Transaminase_4ab_Lys_Orn"/>
    <property type="match status" value="1"/>
</dbReference>
<evidence type="ECO:0000256" key="9">
    <source>
        <dbReference type="RuleBase" id="RU003560"/>
    </source>
</evidence>
<protein>
    <recommendedName>
        <fullName evidence="3">4-aminobutyrate--2-oxoglutarate transaminase</fullName>
        <ecNumber evidence="3">2.6.1.19</ecNumber>
    </recommendedName>
    <alternativeName>
        <fullName evidence="8">GABA aminotransferase</fullName>
    </alternativeName>
    <alternativeName>
        <fullName evidence="7">Gamma-amino-N-butyrate transaminase</fullName>
    </alternativeName>
</protein>
<dbReference type="InterPro" id="IPR005814">
    <property type="entry name" value="Aminotrans_3"/>
</dbReference>
<name>A0AAW2ZNY5_9EUKA</name>